<dbReference type="Pfam" id="PF19502">
    <property type="entry name" value="DUF6036"/>
    <property type="match status" value="1"/>
</dbReference>
<sequence length="270" mass="30541">MRARFDSSYIRSELERIGQQLDTPLTVFLVGGGSMAFRGLKETTKDIDLIVSSGDDLSQLQAVLLELGYDIVREPDEEYEELGAQRILENDDGCRIDVFNQQVIGKLILSPGIRERSERYLDPGDLVVELVSPEDIFLFKAVAGRVDDIEDMFSLMQTGLEFDVVEAELETQVELLEQELFVTYVNEALADLTEQHNVTTPLHDPVAEITERVYEELQVLHALDEPKSVTDLQQELDWPAADVREIVGRLEEKDAVVVTDGRVERRSMTI</sequence>
<gene>
    <name evidence="2" type="ORF">HUG10_19545</name>
</gene>
<accession>A0A7D5GZS8</accession>
<dbReference type="GeneID" id="56031076"/>
<dbReference type="KEGG" id="halg:HUG10_19545"/>
<name>A0A7D5GZS8_9EURY</name>
<dbReference type="EMBL" id="CP058531">
    <property type="protein sequence ID" value="QLG29809.1"/>
    <property type="molecule type" value="Genomic_DNA"/>
</dbReference>
<dbReference type="SUPFAM" id="SSF81301">
    <property type="entry name" value="Nucleotidyltransferase"/>
    <property type="match status" value="1"/>
</dbReference>
<evidence type="ECO:0000259" key="1">
    <source>
        <dbReference type="Pfam" id="PF19502"/>
    </source>
</evidence>
<dbReference type="InterPro" id="IPR043519">
    <property type="entry name" value="NT_sf"/>
</dbReference>
<dbReference type="SUPFAM" id="SSF46785">
    <property type="entry name" value="Winged helix' DNA-binding domain"/>
    <property type="match status" value="1"/>
</dbReference>
<dbReference type="AlphaFoldDB" id="A0A7D5GZS8"/>
<protein>
    <recommendedName>
        <fullName evidence="1">DUF6036 domain-containing protein</fullName>
    </recommendedName>
</protein>
<keyword evidence="3" id="KW-1185">Reference proteome</keyword>
<keyword evidence="2" id="KW-0614">Plasmid</keyword>
<dbReference type="InterPro" id="IPR045792">
    <property type="entry name" value="DUF6036"/>
</dbReference>
<reference evidence="2 3" key="1">
    <citation type="submission" date="2020-07" db="EMBL/GenBank/DDBJ databases">
        <title>Gai3-2, isolated from salt lake.</title>
        <authorList>
            <person name="Cui H."/>
            <person name="Shi X."/>
        </authorList>
    </citation>
    <scope>NUCLEOTIDE SEQUENCE [LARGE SCALE GENOMIC DNA]</scope>
    <source>
        <strain evidence="2 3">Gai3-2</strain>
        <plasmid evidence="2 3">unnamed2</plasmid>
    </source>
</reference>
<feature type="domain" description="DUF6036" evidence="1">
    <location>
        <begin position="12"/>
        <end position="168"/>
    </location>
</feature>
<dbReference type="Gene3D" id="3.30.460.40">
    <property type="match status" value="1"/>
</dbReference>
<organism evidence="2 3">
    <name type="scientific">Halorarum halophilum</name>
    <dbReference type="NCBI Taxonomy" id="2743090"/>
    <lineage>
        <taxon>Archaea</taxon>
        <taxon>Methanobacteriati</taxon>
        <taxon>Methanobacteriota</taxon>
        <taxon>Stenosarchaea group</taxon>
        <taxon>Halobacteria</taxon>
        <taxon>Halobacteriales</taxon>
        <taxon>Haloferacaceae</taxon>
        <taxon>Halorarum</taxon>
    </lineage>
</organism>
<evidence type="ECO:0000313" key="3">
    <source>
        <dbReference type="Proteomes" id="UP000509750"/>
    </source>
</evidence>
<geneLocation type="plasmid" evidence="2 3">
    <name>unnamed2</name>
</geneLocation>
<dbReference type="OrthoDB" id="12113at2157"/>
<dbReference type="InterPro" id="IPR036390">
    <property type="entry name" value="WH_DNA-bd_sf"/>
</dbReference>
<evidence type="ECO:0000313" key="2">
    <source>
        <dbReference type="EMBL" id="QLG29809.1"/>
    </source>
</evidence>
<dbReference type="Proteomes" id="UP000509750">
    <property type="component" value="Plasmid unnamed2"/>
</dbReference>
<proteinExistence type="predicted"/>
<dbReference type="RefSeq" id="WP_179171383.1">
    <property type="nucleotide sequence ID" value="NZ_CP058531.1"/>
</dbReference>